<feature type="domain" description="Rho-GAP" evidence="1">
    <location>
        <begin position="1"/>
        <end position="227"/>
    </location>
</feature>
<dbReference type="GO" id="GO:0005737">
    <property type="term" value="C:cytoplasm"/>
    <property type="evidence" value="ECO:0007669"/>
    <property type="project" value="TreeGrafter"/>
</dbReference>
<dbReference type="KEGG" id="mng:MNEG_2243"/>
<proteinExistence type="predicted"/>
<dbReference type="SMART" id="SM00324">
    <property type="entry name" value="RhoGAP"/>
    <property type="match status" value="1"/>
</dbReference>
<accession>A0A0D2NM43</accession>
<dbReference type="GeneID" id="25735121"/>
<protein>
    <recommendedName>
        <fullName evidence="1">Rho-GAP domain-containing protein</fullName>
    </recommendedName>
</protein>
<dbReference type="STRING" id="145388.A0A0D2NM43"/>
<dbReference type="RefSeq" id="XP_013904730.1">
    <property type="nucleotide sequence ID" value="XM_014049276.1"/>
</dbReference>
<gene>
    <name evidence="2" type="ORF">MNEG_2243</name>
</gene>
<dbReference type="GO" id="GO:0005096">
    <property type="term" value="F:GTPase activator activity"/>
    <property type="evidence" value="ECO:0007669"/>
    <property type="project" value="TreeGrafter"/>
</dbReference>
<dbReference type="PANTHER" id="PTHR45808:SF2">
    <property type="entry name" value="RHO GTPASE-ACTIVATING PROTEIN 68F"/>
    <property type="match status" value="1"/>
</dbReference>
<dbReference type="Pfam" id="PF00620">
    <property type="entry name" value="RhoGAP"/>
    <property type="match status" value="1"/>
</dbReference>
<evidence type="ECO:0000313" key="3">
    <source>
        <dbReference type="Proteomes" id="UP000054498"/>
    </source>
</evidence>
<organism evidence="2 3">
    <name type="scientific">Monoraphidium neglectum</name>
    <dbReference type="NCBI Taxonomy" id="145388"/>
    <lineage>
        <taxon>Eukaryota</taxon>
        <taxon>Viridiplantae</taxon>
        <taxon>Chlorophyta</taxon>
        <taxon>core chlorophytes</taxon>
        <taxon>Chlorophyceae</taxon>
        <taxon>CS clade</taxon>
        <taxon>Sphaeropleales</taxon>
        <taxon>Selenastraceae</taxon>
        <taxon>Monoraphidium</taxon>
    </lineage>
</organism>
<dbReference type="InterPro" id="IPR000198">
    <property type="entry name" value="RhoGAP_dom"/>
</dbReference>
<reference evidence="2 3" key="1">
    <citation type="journal article" date="2013" name="BMC Genomics">
        <title>Reconstruction of the lipid metabolism for the microalga Monoraphidium neglectum from its genome sequence reveals characteristics suitable for biofuel production.</title>
        <authorList>
            <person name="Bogen C."/>
            <person name="Al-Dilaimi A."/>
            <person name="Albersmeier A."/>
            <person name="Wichmann J."/>
            <person name="Grundmann M."/>
            <person name="Rupp O."/>
            <person name="Lauersen K.J."/>
            <person name="Blifernez-Klassen O."/>
            <person name="Kalinowski J."/>
            <person name="Goesmann A."/>
            <person name="Mussgnug J.H."/>
            <person name="Kruse O."/>
        </authorList>
    </citation>
    <scope>NUCLEOTIDE SEQUENCE [LARGE SCALE GENOMIC DNA]</scope>
    <source>
        <strain evidence="2 3">SAG 48.87</strain>
    </source>
</reference>
<sequence length="228" mass="23284">MALCRGEPSVPQLVLACCTALVIGEGVRTEGIFKHVAPAEAVERMSTCVAGGRPALIPPGTSPHVIATLLKNFLLGLEEPLLTYRLLPDWITAAADLDSGRVDALLAALPAANANVLRLLLEVAYYVNGNAADTEMDSLALAQALAPCVAWLPPALKPARPVAASGDGADAQEPASAANADVPATATGGAAVAAAEGAQKIVPLEGDEAQAVVLVLESLINRYAHIFG</sequence>
<dbReference type="Gene3D" id="1.10.555.10">
    <property type="entry name" value="Rho GTPase activation protein"/>
    <property type="match status" value="1"/>
</dbReference>
<dbReference type="OrthoDB" id="546904at2759"/>
<dbReference type="Proteomes" id="UP000054498">
    <property type="component" value="Unassembled WGS sequence"/>
</dbReference>
<dbReference type="PROSITE" id="PS50238">
    <property type="entry name" value="RHOGAP"/>
    <property type="match status" value="1"/>
</dbReference>
<dbReference type="CDD" id="cd00159">
    <property type="entry name" value="RhoGAP"/>
    <property type="match status" value="1"/>
</dbReference>
<dbReference type="InterPro" id="IPR008936">
    <property type="entry name" value="Rho_GTPase_activation_prot"/>
</dbReference>
<keyword evidence="3" id="KW-1185">Reference proteome</keyword>
<dbReference type="EMBL" id="KK100466">
    <property type="protein sequence ID" value="KIZ05711.1"/>
    <property type="molecule type" value="Genomic_DNA"/>
</dbReference>
<name>A0A0D2NM43_9CHLO</name>
<evidence type="ECO:0000259" key="1">
    <source>
        <dbReference type="PROSITE" id="PS50238"/>
    </source>
</evidence>
<dbReference type="GO" id="GO:0007264">
    <property type="term" value="P:small GTPase-mediated signal transduction"/>
    <property type="evidence" value="ECO:0007669"/>
    <property type="project" value="TreeGrafter"/>
</dbReference>
<dbReference type="SUPFAM" id="SSF48350">
    <property type="entry name" value="GTPase activation domain, GAP"/>
    <property type="match status" value="1"/>
</dbReference>
<dbReference type="PANTHER" id="PTHR45808">
    <property type="entry name" value="RHO GTPASE-ACTIVATING PROTEIN 68F"/>
    <property type="match status" value="1"/>
</dbReference>
<dbReference type="AlphaFoldDB" id="A0A0D2NM43"/>
<evidence type="ECO:0000313" key="2">
    <source>
        <dbReference type="EMBL" id="KIZ05711.1"/>
    </source>
</evidence>